<proteinExistence type="predicted"/>
<dbReference type="Proteomes" id="UP000076587">
    <property type="component" value="Unassembled WGS sequence"/>
</dbReference>
<sequence>MLRALVSMYFQALFQSDEKVSLEAIQSKVYGFCFGRVSLSGEQTLAEYGLFGLNTEPPTTPFSNTLSSVLIIIPYL</sequence>
<dbReference type="AlphaFoldDB" id="A0A167BGR4"/>
<organism evidence="1 2">
    <name type="scientific">Pseudoalteromonas luteoviolacea NCIMB 1942</name>
    <dbReference type="NCBI Taxonomy" id="1365253"/>
    <lineage>
        <taxon>Bacteria</taxon>
        <taxon>Pseudomonadati</taxon>
        <taxon>Pseudomonadota</taxon>
        <taxon>Gammaproteobacteria</taxon>
        <taxon>Alteromonadales</taxon>
        <taxon>Pseudoalteromonadaceae</taxon>
        <taxon>Pseudoalteromonas</taxon>
    </lineage>
</organism>
<evidence type="ECO:0000313" key="2">
    <source>
        <dbReference type="Proteomes" id="UP000076587"/>
    </source>
</evidence>
<reference evidence="1 2" key="1">
    <citation type="submission" date="2013-07" db="EMBL/GenBank/DDBJ databases">
        <title>Comparative Genomic and Metabolomic Analysis of Twelve Strains of Pseudoalteromonas luteoviolacea.</title>
        <authorList>
            <person name="Vynne N.G."/>
            <person name="Mansson M."/>
            <person name="Gram L."/>
        </authorList>
    </citation>
    <scope>NUCLEOTIDE SEQUENCE [LARGE SCALE GENOMIC DNA]</scope>
    <source>
        <strain evidence="1 2">NCIMB 1942</strain>
    </source>
</reference>
<comment type="caution">
    <text evidence="1">The sequence shown here is derived from an EMBL/GenBank/DDBJ whole genome shotgun (WGS) entry which is preliminary data.</text>
</comment>
<accession>A0A167BGR4</accession>
<gene>
    <name evidence="1" type="ORF">N482_12065</name>
</gene>
<evidence type="ECO:0000313" key="1">
    <source>
        <dbReference type="EMBL" id="KZN46519.1"/>
    </source>
</evidence>
<protein>
    <submittedName>
        <fullName evidence="1">Uncharacterized protein</fullName>
    </submittedName>
</protein>
<dbReference type="EMBL" id="AUXT01000169">
    <property type="protein sequence ID" value="KZN46519.1"/>
    <property type="molecule type" value="Genomic_DNA"/>
</dbReference>
<name>A0A167BGR4_9GAMM</name>